<dbReference type="RefSeq" id="WP_186931544.1">
    <property type="nucleotide sequence ID" value="NZ_JACOOJ010000062.1"/>
</dbReference>
<evidence type="ECO:0000313" key="2">
    <source>
        <dbReference type="EMBL" id="MBC5634999.1"/>
    </source>
</evidence>
<protein>
    <submittedName>
        <fullName evidence="2">Uncharacterized protein</fullName>
    </submittedName>
</protein>
<feature type="coiled-coil region" evidence="1">
    <location>
        <begin position="4"/>
        <end position="77"/>
    </location>
</feature>
<sequence length="78" mass="9333">MSKKDVLERRLARLKDSLSKERERLNRVSSNIPWGAGMRRTKCTPSFRKEDELKEKIQNVKIQLSELEKNKKEVKYEK</sequence>
<gene>
    <name evidence="2" type="ORF">H8S65_19875</name>
</gene>
<organism evidence="2 3">
    <name type="scientific">Parabacteroides hominis</name>
    <dbReference type="NCBI Taxonomy" id="2763057"/>
    <lineage>
        <taxon>Bacteria</taxon>
        <taxon>Pseudomonadati</taxon>
        <taxon>Bacteroidota</taxon>
        <taxon>Bacteroidia</taxon>
        <taxon>Bacteroidales</taxon>
        <taxon>Tannerellaceae</taxon>
        <taxon>Parabacteroides</taxon>
    </lineage>
</organism>
<proteinExistence type="predicted"/>
<keyword evidence="3" id="KW-1185">Reference proteome</keyword>
<evidence type="ECO:0000313" key="3">
    <source>
        <dbReference type="Proteomes" id="UP000651475"/>
    </source>
</evidence>
<name>A0ABR7DU73_9BACT</name>
<dbReference type="Proteomes" id="UP000651475">
    <property type="component" value="Unassembled WGS sequence"/>
</dbReference>
<accession>A0ABR7DU73</accession>
<reference evidence="2 3" key="1">
    <citation type="submission" date="2020-08" db="EMBL/GenBank/DDBJ databases">
        <title>Genome public.</title>
        <authorList>
            <person name="Liu C."/>
            <person name="Sun Q."/>
        </authorList>
    </citation>
    <scope>NUCLEOTIDE SEQUENCE [LARGE SCALE GENOMIC DNA]</scope>
    <source>
        <strain evidence="2 3">NSJ-79</strain>
    </source>
</reference>
<keyword evidence="1" id="KW-0175">Coiled coil</keyword>
<comment type="caution">
    <text evidence="2">The sequence shown here is derived from an EMBL/GenBank/DDBJ whole genome shotgun (WGS) entry which is preliminary data.</text>
</comment>
<dbReference type="EMBL" id="JACOOJ010000062">
    <property type="protein sequence ID" value="MBC5634999.1"/>
    <property type="molecule type" value="Genomic_DNA"/>
</dbReference>
<evidence type="ECO:0000256" key="1">
    <source>
        <dbReference type="SAM" id="Coils"/>
    </source>
</evidence>